<keyword evidence="3" id="KW-1185">Reference proteome</keyword>
<dbReference type="EMBL" id="FOLQ01000039">
    <property type="protein sequence ID" value="SFF26032.1"/>
    <property type="molecule type" value="Genomic_DNA"/>
</dbReference>
<organism evidence="2 3">
    <name type="scientific">Spirosoma endophyticum</name>
    <dbReference type="NCBI Taxonomy" id="662367"/>
    <lineage>
        <taxon>Bacteria</taxon>
        <taxon>Pseudomonadati</taxon>
        <taxon>Bacteroidota</taxon>
        <taxon>Cytophagia</taxon>
        <taxon>Cytophagales</taxon>
        <taxon>Cytophagaceae</taxon>
        <taxon>Spirosoma</taxon>
    </lineage>
</organism>
<feature type="transmembrane region" description="Helical" evidence="1">
    <location>
        <begin position="58"/>
        <end position="79"/>
    </location>
</feature>
<gene>
    <name evidence="2" type="ORF">SAMN05216167_13921</name>
</gene>
<sequence>MDTVIKLLYIPLALLVMYAFLCFCLHFLDFGWKCLSGKWFHEGLPLIKKIRSGIFPRLLIGFVLTILLYGGLRDLLGFVPPSWGRTDEEGVLHPYNRQIASVLAVILSGITMYSFNKADLFFQDQERKEKSRDS</sequence>
<proteinExistence type="predicted"/>
<dbReference type="RefSeq" id="WP_093834808.1">
    <property type="nucleotide sequence ID" value="NZ_FOLQ01000039.1"/>
</dbReference>
<name>A0A1I2H8P1_9BACT</name>
<evidence type="ECO:0000313" key="2">
    <source>
        <dbReference type="EMBL" id="SFF26032.1"/>
    </source>
</evidence>
<keyword evidence="1" id="KW-1133">Transmembrane helix</keyword>
<keyword evidence="1" id="KW-0472">Membrane</keyword>
<feature type="transmembrane region" description="Helical" evidence="1">
    <location>
        <begin position="99"/>
        <end position="122"/>
    </location>
</feature>
<keyword evidence="1" id="KW-0812">Transmembrane</keyword>
<evidence type="ECO:0000313" key="3">
    <source>
        <dbReference type="Proteomes" id="UP000198598"/>
    </source>
</evidence>
<dbReference type="AlphaFoldDB" id="A0A1I2H8P1"/>
<dbReference type="Proteomes" id="UP000198598">
    <property type="component" value="Unassembled WGS sequence"/>
</dbReference>
<feature type="transmembrane region" description="Helical" evidence="1">
    <location>
        <begin position="6"/>
        <end position="28"/>
    </location>
</feature>
<evidence type="ECO:0000256" key="1">
    <source>
        <dbReference type="SAM" id="Phobius"/>
    </source>
</evidence>
<accession>A0A1I2H8P1</accession>
<protein>
    <submittedName>
        <fullName evidence="2">Uncharacterized protein</fullName>
    </submittedName>
</protein>
<reference evidence="2 3" key="1">
    <citation type="submission" date="2016-10" db="EMBL/GenBank/DDBJ databases">
        <authorList>
            <person name="de Groot N.N."/>
        </authorList>
    </citation>
    <scope>NUCLEOTIDE SEQUENCE [LARGE SCALE GENOMIC DNA]</scope>
    <source>
        <strain evidence="2 3">DSM 26130</strain>
    </source>
</reference>